<dbReference type="SUPFAM" id="SSF48452">
    <property type="entry name" value="TPR-like"/>
    <property type="match status" value="1"/>
</dbReference>
<dbReference type="InterPro" id="IPR019734">
    <property type="entry name" value="TPR_rpt"/>
</dbReference>
<dbReference type="SMART" id="SM00028">
    <property type="entry name" value="TPR"/>
    <property type="match status" value="3"/>
</dbReference>
<dbReference type="InterPro" id="IPR008984">
    <property type="entry name" value="SMAD_FHA_dom_sf"/>
</dbReference>
<sequence>MLYAQSEFKFALPDACAEKIMTLLVPAGAKGVKKDDFQRVKVQVGIAREQKIDLERKKKREQRELEIEEMKEKMKGSIEEMTSKVGEVEELSKTMKAMAVLLLHGCAGEAAKAKLRWVQRRGLWRDTGVSVLAVVWAEMQVETRNVQLARLMKEMKDALTFQLGEGAVIDVLDDVSRPGRVYVCLFTKAEECLDIRGQWKPYTLGQAQVTWADTIDTASSHFGPRLRSCWNPQHASISAVSLELPAAWAFRNLQGEKVCKCSAGTHWHDFAQLFGDVKEVTLVRLGDVAHLVIDFTSNRGAWGVYKALTGRALHNPMAARMKPEFAFALVRAAYGVYSALLTRAVRGGSSARQSWPSLARPLKTPEDRLAGPVFELCPLKWGVAPSQERLQIAHWGPSLLGIGRERSRHLCIGQEGLGISNLHAELKLMSPVSGDDFHEKRLFVRDLSKNGSFVNEQRVPKGNWVELRDKDVLRLAELPQYVVHRFEHFDPAQMAAALGAPGKGPEEEPELDMPACPFFLDAAKVPGQPWAEVPRLPPEDAPTRRGPGSAVQAASDRLRWASDGLAGRSWRANASLHAEKNERAAQQALKSPEVKSTELIAKLQELASQSAEVVEKSVALRKAMNELKEGAEKEVVRWLQTELKPLFAKCKSAEQAAGQSSQFVKRQRLTADKRQRSELEQLQRQALDVIRQYQKAMGRIHRMAQAMADFSLRRVVGLVIVALGVSSLSAALSFVAHGGASKPAPRVQMQATRVQDKSDNFIDKAFTIMTDLVVATMPLAQQEKDAYQFYRDGMQAQVAGDYSAALRSYAEALKLEEDPIDRSYIFYNLGIIFGSNGEYVKAVKYYHLSLDQNKEICQAYNNIAVIYHDQAVRAEKKGALDKSTVLYDKAAEYWNQALRIAPTNYLEAQNWLLTTGRMSQEAQNKLGGIW</sequence>
<dbReference type="NCBIfam" id="NF002725">
    <property type="entry name" value="PRK02603.1"/>
    <property type="match status" value="1"/>
</dbReference>
<feature type="repeat" description="TPR" evidence="1">
    <location>
        <begin position="823"/>
        <end position="856"/>
    </location>
</feature>
<dbReference type="InterPro" id="IPR011990">
    <property type="entry name" value="TPR-like_helical_dom_sf"/>
</dbReference>
<dbReference type="SUPFAM" id="SSF49879">
    <property type="entry name" value="SMAD/FHA domain"/>
    <property type="match status" value="1"/>
</dbReference>
<dbReference type="PROSITE" id="PS50006">
    <property type="entry name" value="FHA_DOMAIN"/>
    <property type="match status" value="1"/>
</dbReference>
<organism evidence="5 6">
    <name type="scientific">Effrenium voratum</name>
    <dbReference type="NCBI Taxonomy" id="2562239"/>
    <lineage>
        <taxon>Eukaryota</taxon>
        <taxon>Sar</taxon>
        <taxon>Alveolata</taxon>
        <taxon>Dinophyceae</taxon>
        <taxon>Suessiales</taxon>
        <taxon>Symbiodiniaceae</taxon>
        <taxon>Effrenium</taxon>
    </lineage>
</organism>
<evidence type="ECO:0000313" key="5">
    <source>
        <dbReference type="EMBL" id="CAJ1386968.1"/>
    </source>
</evidence>
<dbReference type="EMBL" id="CAUJNA010001446">
    <property type="protein sequence ID" value="CAJ1386968.1"/>
    <property type="molecule type" value="Genomic_DNA"/>
</dbReference>
<feature type="domain" description="FHA" evidence="4">
    <location>
        <begin position="400"/>
        <end position="459"/>
    </location>
</feature>
<dbReference type="InterPro" id="IPR000253">
    <property type="entry name" value="FHA_dom"/>
</dbReference>
<accession>A0AA36IFU0</accession>
<dbReference type="Proteomes" id="UP001178507">
    <property type="component" value="Unassembled WGS sequence"/>
</dbReference>
<dbReference type="Gene3D" id="1.25.40.10">
    <property type="entry name" value="Tetratricopeptide repeat domain"/>
    <property type="match status" value="1"/>
</dbReference>
<dbReference type="SMART" id="SM00240">
    <property type="entry name" value="FHA"/>
    <property type="match status" value="1"/>
</dbReference>
<protein>
    <recommendedName>
        <fullName evidence="4">FHA domain-containing protein</fullName>
    </recommendedName>
</protein>
<dbReference type="PROSITE" id="PS50005">
    <property type="entry name" value="TPR"/>
    <property type="match status" value="2"/>
</dbReference>
<comment type="caution">
    <text evidence="5">The sequence shown here is derived from an EMBL/GenBank/DDBJ whole genome shotgun (WGS) entry which is preliminary data.</text>
</comment>
<dbReference type="Gene3D" id="2.60.200.20">
    <property type="match status" value="1"/>
</dbReference>
<feature type="region of interest" description="Disordered" evidence="3">
    <location>
        <begin position="529"/>
        <end position="553"/>
    </location>
</feature>
<evidence type="ECO:0000259" key="4">
    <source>
        <dbReference type="PROSITE" id="PS50006"/>
    </source>
</evidence>
<evidence type="ECO:0000256" key="3">
    <source>
        <dbReference type="SAM" id="MobiDB-lite"/>
    </source>
</evidence>
<dbReference type="AlphaFoldDB" id="A0AA36IFU0"/>
<reference evidence="5" key="1">
    <citation type="submission" date="2023-08" db="EMBL/GenBank/DDBJ databases">
        <authorList>
            <person name="Chen Y."/>
            <person name="Shah S."/>
            <person name="Dougan E. K."/>
            <person name="Thang M."/>
            <person name="Chan C."/>
        </authorList>
    </citation>
    <scope>NUCLEOTIDE SEQUENCE</scope>
</reference>
<evidence type="ECO:0000256" key="1">
    <source>
        <dbReference type="PROSITE-ProRule" id="PRU00339"/>
    </source>
</evidence>
<keyword evidence="1" id="KW-0802">TPR repeat</keyword>
<feature type="repeat" description="TPR" evidence="1">
    <location>
        <begin position="786"/>
        <end position="819"/>
    </location>
</feature>
<dbReference type="Pfam" id="PF00498">
    <property type="entry name" value="FHA"/>
    <property type="match status" value="1"/>
</dbReference>
<proteinExistence type="predicted"/>
<keyword evidence="2" id="KW-0175">Coiled coil</keyword>
<evidence type="ECO:0000313" key="6">
    <source>
        <dbReference type="Proteomes" id="UP001178507"/>
    </source>
</evidence>
<keyword evidence="6" id="KW-1185">Reference proteome</keyword>
<feature type="coiled-coil region" evidence="2">
    <location>
        <begin position="44"/>
        <end position="80"/>
    </location>
</feature>
<name>A0AA36IFU0_9DINO</name>
<evidence type="ECO:0000256" key="2">
    <source>
        <dbReference type="SAM" id="Coils"/>
    </source>
</evidence>
<gene>
    <name evidence="5" type="ORF">EVOR1521_LOCUS13131</name>
</gene>